<dbReference type="AlphaFoldDB" id="A0A0S4JHV7"/>
<feature type="domain" description="SET" evidence="1">
    <location>
        <begin position="51"/>
        <end position="172"/>
    </location>
</feature>
<name>A0A0S4JHV7_BODSA</name>
<dbReference type="OrthoDB" id="5792673at2759"/>
<proteinExistence type="predicted"/>
<dbReference type="InterPro" id="IPR001214">
    <property type="entry name" value="SET_dom"/>
</dbReference>
<protein>
    <recommendedName>
        <fullName evidence="1">SET domain-containing protein</fullName>
    </recommendedName>
</protein>
<feature type="non-terminal residue" evidence="2">
    <location>
        <position position="273"/>
    </location>
</feature>
<dbReference type="Gene3D" id="2.170.270.10">
    <property type="entry name" value="SET domain"/>
    <property type="match status" value="1"/>
</dbReference>
<reference evidence="3" key="1">
    <citation type="submission" date="2015-09" db="EMBL/GenBank/DDBJ databases">
        <authorList>
            <consortium name="Pathogen Informatics"/>
        </authorList>
    </citation>
    <scope>NUCLEOTIDE SEQUENCE [LARGE SCALE GENOMIC DNA]</scope>
    <source>
        <strain evidence="3">Lake Konstanz</strain>
    </source>
</reference>
<dbReference type="SUPFAM" id="SSF82199">
    <property type="entry name" value="SET domain"/>
    <property type="match status" value="1"/>
</dbReference>
<sequence length="273" mass="29494">MESRRVHAVRFVPKDMSCHFIAFDSDVPLATRVEFISIAGASIPRDAEMPSVVELRPVTSETHPAFGQLALHAKVQIPSKAILVPYTGIIKVCKSITSSRTYAMGFGSVNDDLVIDAEFAGGLARFANDPRNTGRGANAIAESRISPLGEYFTALVAKRQIAEGEEILMDYGKAFAFDPLPWIVDGQHVTRPRLRGALPVPNIGCILRECSVCGAFQCDKGPSLKCDRCGSISTPQHARRVLSTSGPPPPEDDAAVAAHAETQRWPHSIAFLS</sequence>
<dbReference type="EMBL" id="CYKH01001781">
    <property type="protein sequence ID" value="CUG89954.1"/>
    <property type="molecule type" value="Genomic_DNA"/>
</dbReference>
<dbReference type="Proteomes" id="UP000051952">
    <property type="component" value="Unassembled WGS sequence"/>
</dbReference>
<gene>
    <name evidence="2" type="ORF">BSAL_24245</name>
</gene>
<evidence type="ECO:0000313" key="2">
    <source>
        <dbReference type="EMBL" id="CUG89954.1"/>
    </source>
</evidence>
<keyword evidence="3" id="KW-1185">Reference proteome</keyword>
<dbReference type="PROSITE" id="PS50280">
    <property type="entry name" value="SET"/>
    <property type="match status" value="1"/>
</dbReference>
<dbReference type="VEuPathDB" id="TriTrypDB:BSAL_24245"/>
<organism evidence="2 3">
    <name type="scientific">Bodo saltans</name>
    <name type="common">Flagellated protozoan</name>
    <dbReference type="NCBI Taxonomy" id="75058"/>
    <lineage>
        <taxon>Eukaryota</taxon>
        <taxon>Discoba</taxon>
        <taxon>Euglenozoa</taxon>
        <taxon>Kinetoplastea</taxon>
        <taxon>Metakinetoplastina</taxon>
        <taxon>Eubodonida</taxon>
        <taxon>Bodonidae</taxon>
        <taxon>Bodo</taxon>
    </lineage>
</organism>
<evidence type="ECO:0000313" key="3">
    <source>
        <dbReference type="Proteomes" id="UP000051952"/>
    </source>
</evidence>
<dbReference type="Pfam" id="PF00856">
    <property type="entry name" value="SET"/>
    <property type="match status" value="1"/>
</dbReference>
<dbReference type="InterPro" id="IPR046341">
    <property type="entry name" value="SET_dom_sf"/>
</dbReference>
<evidence type="ECO:0000259" key="1">
    <source>
        <dbReference type="PROSITE" id="PS50280"/>
    </source>
</evidence>
<accession>A0A0S4JHV7</accession>